<evidence type="ECO:0000256" key="5">
    <source>
        <dbReference type="ARBA" id="ARBA00023242"/>
    </source>
</evidence>
<evidence type="ECO:0000313" key="9">
    <source>
        <dbReference type="EMBL" id="OOQ87982.1"/>
    </source>
</evidence>
<keyword evidence="7" id="KW-1133">Transmembrane helix</keyword>
<evidence type="ECO:0000256" key="4">
    <source>
        <dbReference type="ARBA" id="ARBA00023163"/>
    </source>
</evidence>
<evidence type="ECO:0000256" key="1">
    <source>
        <dbReference type="ARBA" id="ARBA00004123"/>
    </source>
</evidence>
<keyword evidence="5" id="KW-0539">Nucleus</keyword>
<proteinExistence type="predicted"/>
<dbReference type="InterPro" id="IPR001138">
    <property type="entry name" value="Zn2Cys6_DnaBD"/>
</dbReference>
<dbReference type="GO" id="GO:0045944">
    <property type="term" value="P:positive regulation of transcription by RNA polymerase II"/>
    <property type="evidence" value="ECO:0007669"/>
    <property type="project" value="TreeGrafter"/>
</dbReference>
<dbReference type="Pfam" id="PF11951">
    <property type="entry name" value="Fungal_trans_2"/>
    <property type="match status" value="1"/>
</dbReference>
<keyword evidence="7" id="KW-0472">Membrane</keyword>
<evidence type="ECO:0000256" key="2">
    <source>
        <dbReference type="ARBA" id="ARBA00023015"/>
    </source>
</evidence>
<evidence type="ECO:0000313" key="10">
    <source>
        <dbReference type="Proteomes" id="UP000190744"/>
    </source>
</evidence>
<evidence type="ECO:0000256" key="7">
    <source>
        <dbReference type="SAM" id="Phobius"/>
    </source>
</evidence>
<dbReference type="Gene3D" id="4.10.240.10">
    <property type="entry name" value="Zn(2)-C6 fungal-type DNA-binding domain"/>
    <property type="match status" value="1"/>
</dbReference>
<dbReference type="CDD" id="cd00067">
    <property type="entry name" value="GAL4"/>
    <property type="match status" value="1"/>
</dbReference>
<evidence type="ECO:0000259" key="8">
    <source>
        <dbReference type="PROSITE" id="PS50048"/>
    </source>
</evidence>
<dbReference type="PANTHER" id="PTHR37534">
    <property type="entry name" value="TRANSCRIPTIONAL ACTIVATOR PROTEIN UGA3"/>
    <property type="match status" value="1"/>
</dbReference>
<dbReference type="GO" id="GO:0000981">
    <property type="term" value="F:DNA-binding transcription factor activity, RNA polymerase II-specific"/>
    <property type="evidence" value="ECO:0007669"/>
    <property type="project" value="InterPro"/>
</dbReference>
<keyword evidence="7" id="KW-0812">Transmembrane</keyword>
<dbReference type="GO" id="GO:0005634">
    <property type="term" value="C:nucleus"/>
    <property type="evidence" value="ECO:0007669"/>
    <property type="project" value="UniProtKB-SubCell"/>
</dbReference>
<feature type="domain" description="Zn(2)-C6 fungal-type" evidence="8">
    <location>
        <begin position="487"/>
        <end position="515"/>
    </location>
</feature>
<dbReference type="InterPro" id="IPR036864">
    <property type="entry name" value="Zn2-C6_fun-type_DNA-bd_sf"/>
</dbReference>
<evidence type="ECO:0000256" key="6">
    <source>
        <dbReference type="SAM" id="MobiDB-lite"/>
    </source>
</evidence>
<dbReference type="GO" id="GO:0000976">
    <property type="term" value="F:transcription cis-regulatory region binding"/>
    <property type="evidence" value="ECO:0007669"/>
    <property type="project" value="TreeGrafter"/>
</dbReference>
<feature type="transmembrane region" description="Helical" evidence="7">
    <location>
        <begin position="31"/>
        <end position="48"/>
    </location>
</feature>
<gene>
    <name evidence="9" type="ORF">PEBR_14442</name>
</gene>
<sequence>MDNGLVDLAATSKWPLIIQPKGLLGPVPVSLLWWALIFCGLLFSVRLYHGSSYRTKASVINKAAAKDLFKIEPIRNFDLNSTMPPVFRPFKPKYHLTMGIETLGRNDWLLFDQTYSERLNLRESLLEQYFDDIVGIANESDAKIRLAVQELYDYLFQTYLPVRYPSIFKKYEDELSSRSMLENLVTHQTLPMTMADSTPLHIALKTIAQNVDEDFFILFPRKQGDNKEDVYFLEAYAACFPSGFQPKEKIGKKLADIHGPVPGYKEKLQKSMDRFFGRLEPGRYVKRLNWGLTVDEELFSNFNKSAPAFEGKLKKLSVEDLDLDKTFLRCERQTLHRLPESGAIVFAFHTYLYPIEEVKAEGSGEELARAIDGLENGSVREMFTYKNGEKWADAHYYINHIYSFLLRSAMLGGHDNQGKNTGELEFTLVTYHPNLIGRWKIHQISHVPFCGGHGSTYSAPAIGLGPNKMLNVRISSLPPDRQTAAKDCRRCIKRRIKCDRSTPRCRKCTIRDFQCPGYDTIQLKWGLGVTRIQKPSERSSINQSNDSTKDADKSAIAALIPQTRASPGRDIVLGVDHNSPISITRTPSPTIDRPLVDSYTSAILSHNLFTHFNIKVAPRLTWVDRPDHPWRKVIAPLAQRSRCLGLSILSVAAAHLSFTSSDIPSTATPSSNHRLRDASLHTLNQKINTELANYHSTTDHLSRDSTLIEILATTLVLCYGEMLIPHSTDWNLHLHACRILIERYTWRNRHAATPNAAIDFIIREVADIEVFRNIGAFSSEQPFITDALHPHSKSILLDDYFHTFTGVFREITAEERRRYTLSQKTKTQKHADKPQPPSPLPPIDMAPWRAKVDLAHARALADITRLITTHGTNTQQWMHSIVRAVYHASLIYAYQSLAPLPEATAEIGASLPILLAEIEFLTAGPVHSFSHDIFVPLFIAGTECWDDGRRQEAVERRFRELLAAMGIWCNFTALRFLKAFWGRKEYHRVGGWIPYARENEGDNGPFLVF</sequence>
<dbReference type="InterPro" id="IPR021858">
    <property type="entry name" value="Fun_TF"/>
</dbReference>
<dbReference type="Proteomes" id="UP000190744">
    <property type="component" value="Unassembled WGS sequence"/>
</dbReference>
<keyword evidence="2" id="KW-0805">Transcription regulation</keyword>
<accession>A0A1S9RR33</accession>
<dbReference type="GO" id="GO:0008270">
    <property type="term" value="F:zinc ion binding"/>
    <property type="evidence" value="ECO:0007669"/>
    <property type="project" value="InterPro"/>
</dbReference>
<dbReference type="AlphaFoldDB" id="A0A1S9RR33"/>
<feature type="region of interest" description="Disordered" evidence="6">
    <location>
        <begin position="821"/>
        <end position="842"/>
    </location>
</feature>
<reference evidence="10" key="1">
    <citation type="submission" date="2015-09" db="EMBL/GenBank/DDBJ databases">
        <authorList>
            <person name="Fill T.P."/>
            <person name="Baretta J.F."/>
            <person name="de Almeida L.G."/>
            <person name="Rocha M."/>
            <person name="de Souza D.H."/>
            <person name="Malavazi I."/>
            <person name="Cerdeira L.T."/>
            <person name="Hong H."/>
            <person name="Samborskyy M."/>
            <person name="de Vasconcelos A.T."/>
            <person name="Leadlay P."/>
            <person name="Rodrigues-Filho E."/>
        </authorList>
    </citation>
    <scope>NUCLEOTIDE SEQUENCE [LARGE SCALE GENOMIC DNA]</scope>
    <source>
        <strain evidence="10">LaBioMMi 136</strain>
    </source>
</reference>
<dbReference type="EMBL" id="LJBN01000121">
    <property type="protein sequence ID" value="OOQ87982.1"/>
    <property type="molecule type" value="Genomic_DNA"/>
</dbReference>
<dbReference type="InterPro" id="IPR021848">
    <property type="entry name" value="HODM_asu-like"/>
</dbReference>
<comment type="subcellular location">
    <subcellularLocation>
        <location evidence="1">Nucleus</location>
    </subcellularLocation>
</comment>
<dbReference type="Pfam" id="PF11927">
    <property type="entry name" value="HODM_asu-like"/>
    <property type="match status" value="1"/>
</dbReference>
<dbReference type="PANTHER" id="PTHR37534:SF15">
    <property type="entry name" value="ZN(II)2CYS6 TRANSCRIPTION FACTOR (EUROFUNG)"/>
    <property type="match status" value="1"/>
</dbReference>
<keyword evidence="3" id="KW-0238">DNA-binding</keyword>
<dbReference type="PROSITE" id="PS50048">
    <property type="entry name" value="ZN2_CY6_FUNGAL_2"/>
    <property type="match status" value="1"/>
</dbReference>
<protein>
    <recommendedName>
        <fullName evidence="8">Zn(2)-C6 fungal-type domain-containing protein</fullName>
    </recommendedName>
</protein>
<keyword evidence="4" id="KW-0804">Transcription</keyword>
<organism evidence="9 10">
    <name type="scientific">Penicillium brasilianum</name>
    <dbReference type="NCBI Taxonomy" id="104259"/>
    <lineage>
        <taxon>Eukaryota</taxon>
        <taxon>Fungi</taxon>
        <taxon>Dikarya</taxon>
        <taxon>Ascomycota</taxon>
        <taxon>Pezizomycotina</taxon>
        <taxon>Eurotiomycetes</taxon>
        <taxon>Eurotiomycetidae</taxon>
        <taxon>Eurotiales</taxon>
        <taxon>Aspergillaceae</taxon>
        <taxon>Penicillium</taxon>
    </lineage>
</organism>
<comment type="caution">
    <text evidence="9">The sequence shown here is derived from an EMBL/GenBank/DDBJ whole genome shotgun (WGS) entry which is preliminary data.</text>
</comment>
<evidence type="ECO:0000256" key="3">
    <source>
        <dbReference type="ARBA" id="ARBA00023125"/>
    </source>
</evidence>
<dbReference type="SUPFAM" id="SSF57701">
    <property type="entry name" value="Zn2/Cys6 DNA-binding domain"/>
    <property type="match status" value="1"/>
</dbReference>
<name>A0A1S9RR33_PENBI</name>